<feature type="binding site" evidence="5">
    <location>
        <position position="71"/>
    </location>
    <ligand>
        <name>a divalent metal cation</name>
        <dbReference type="ChEBI" id="CHEBI:60240"/>
        <label>1</label>
    </ligand>
</feature>
<reference evidence="6 7" key="1">
    <citation type="submission" date="2019-09" db="EMBL/GenBank/DDBJ databases">
        <title>Draft genome sequence of various Type strains from the CCUG.</title>
        <authorList>
            <person name="Pineiro-Iglesias B."/>
            <person name="Tunovic T."/>
            <person name="Unosson C."/>
            <person name="Inganas E."/>
            <person name="Ohlen M."/>
            <person name="Cardew S."/>
            <person name="Jensie-Markopoulos S."/>
            <person name="Salva-Serra F."/>
            <person name="Jaen-Luchoro D."/>
            <person name="Karlsson R."/>
            <person name="Svensson-Stadler L."/>
            <person name="Chun J."/>
            <person name="Moore E."/>
        </authorList>
    </citation>
    <scope>NUCLEOTIDE SEQUENCE [LARGE SCALE GENOMIC DNA]</scope>
    <source>
        <strain evidence="6 7">CCUG 32756T</strain>
    </source>
</reference>
<protein>
    <recommendedName>
        <fullName evidence="3">GTP cyclohydrolase 1 type 2 homolog</fullName>
    </recommendedName>
</protein>
<evidence type="ECO:0000256" key="1">
    <source>
        <dbReference type="ARBA" id="ARBA00006964"/>
    </source>
</evidence>
<dbReference type="GO" id="GO:0046872">
    <property type="term" value="F:metal ion binding"/>
    <property type="evidence" value="ECO:0007669"/>
    <property type="project" value="UniProtKB-KW"/>
</dbReference>
<evidence type="ECO:0000256" key="4">
    <source>
        <dbReference type="ARBA" id="ARBA00022723"/>
    </source>
</evidence>
<dbReference type="Gene3D" id="3.40.1390.30">
    <property type="entry name" value="NIF3 (NGG1p interacting factor 3)-like"/>
    <property type="match status" value="2"/>
</dbReference>
<dbReference type="PANTHER" id="PTHR13799">
    <property type="entry name" value="NGG1 INTERACTING FACTOR 3"/>
    <property type="match status" value="1"/>
</dbReference>
<evidence type="ECO:0000256" key="2">
    <source>
        <dbReference type="ARBA" id="ARBA00011643"/>
    </source>
</evidence>
<proteinExistence type="inferred from homology"/>
<dbReference type="Pfam" id="PF01784">
    <property type="entry name" value="DUF34_NIF3"/>
    <property type="match status" value="1"/>
</dbReference>
<feature type="binding site" evidence="5">
    <location>
        <position position="220"/>
    </location>
    <ligand>
        <name>a divalent metal cation</name>
        <dbReference type="ChEBI" id="CHEBI:60240"/>
        <label>1</label>
    </ligand>
</feature>
<comment type="caution">
    <text evidence="6">The sequence shown here is derived from an EMBL/GenBank/DDBJ whole genome shotgun (WGS) entry which is preliminary data.</text>
</comment>
<gene>
    <name evidence="6" type="ORF">F4V45_00910</name>
</gene>
<organism evidence="6 7">
    <name type="scientific">Helicobacter canis</name>
    <dbReference type="NCBI Taxonomy" id="29419"/>
    <lineage>
        <taxon>Bacteria</taxon>
        <taxon>Pseudomonadati</taxon>
        <taxon>Campylobacterota</taxon>
        <taxon>Epsilonproteobacteria</taxon>
        <taxon>Campylobacterales</taxon>
        <taxon>Helicobacteraceae</taxon>
        <taxon>Helicobacter</taxon>
    </lineage>
</organism>
<feature type="binding site" evidence="5">
    <location>
        <position position="70"/>
    </location>
    <ligand>
        <name>a divalent metal cation</name>
        <dbReference type="ChEBI" id="CHEBI:60240"/>
        <label>1</label>
    </ligand>
</feature>
<accession>A0A5M9QTC3</accession>
<dbReference type="AlphaFoldDB" id="A0A5M9QTC3"/>
<keyword evidence="4 5" id="KW-0479">Metal-binding</keyword>
<dbReference type="RefSeq" id="WP_150336646.1">
    <property type="nucleotide sequence ID" value="NZ_JAERIX010000005.1"/>
</dbReference>
<comment type="subunit">
    <text evidence="2">Homohexamer.</text>
</comment>
<name>A0A5M9QTC3_9HELI</name>
<dbReference type="InterPro" id="IPR002678">
    <property type="entry name" value="DUF34/NIF3"/>
</dbReference>
<dbReference type="PANTHER" id="PTHR13799:SF14">
    <property type="entry name" value="GTP CYCLOHYDROLASE 1 TYPE 2 HOMOLOG"/>
    <property type="match status" value="1"/>
</dbReference>
<dbReference type="InterPro" id="IPR036069">
    <property type="entry name" value="DUF34/NIF3_sf"/>
</dbReference>
<evidence type="ECO:0000256" key="5">
    <source>
        <dbReference type="PIRSR" id="PIRSR602678-1"/>
    </source>
</evidence>
<evidence type="ECO:0000313" key="7">
    <source>
        <dbReference type="Proteomes" id="UP000323707"/>
    </source>
</evidence>
<dbReference type="Proteomes" id="UP000323707">
    <property type="component" value="Unassembled WGS sequence"/>
</dbReference>
<dbReference type="GO" id="GO:0005737">
    <property type="term" value="C:cytoplasm"/>
    <property type="evidence" value="ECO:0007669"/>
    <property type="project" value="TreeGrafter"/>
</dbReference>
<feature type="binding site" evidence="5">
    <location>
        <position position="216"/>
    </location>
    <ligand>
        <name>a divalent metal cation</name>
        <dbReference type="ChEBI" id="CHEBI:60240"/>
        <label>1</label>
    </ligand>
</feature>
<evidence type="ECO:0000256" key="3">
    <source>
        <dbReference type="ARBA" id="ARBA00022112"/>
    </source>
</evidence>
<evidence type="ECO:0000313" key="6">
    <source>
        <dbReference type="EMBL" id="KAA8711568.1"/>
    </source>
</evidence>
<sequence>MLETLATPMQVGEIYAILDELSPFNLQASWDNSGLNIGAMGQEVESIALALELDSTMAQNLEPNTLLITHHPIIFSALKSLDTASYPASLIATLLQKNCALIAMHTNFDHTHLNAYFAQEILGFATTEQGIAQHCQIPPTPLLELAKTCKEILSLEHIRFVQARESIEHIYIVCGSGASYAREITTPNSCLICGDIKYHDAMIGKSNGLSFIDVEHYASEKHFAKILQSLLQIKNLGATILPNFSPFSYL</sequence>
<comment type="similarity">
    <text evidence="1">Belongs to the GTP cyclohydrolase I type 2/NIF3 family.</text>
</comment>
<feature type="binding site" evidence="5">
    <location>
        <position position="109"/>
    </location>
    <ligand>
        <name>a divalent metal cation</name>
        <dbReference type="ChEBI" id="CHEBI:60240"/>
        <label>1</label>
    </ligand>
</feature>
<dbReference type="EMBL" id="VXKE01000001">
    <property type="protein sequence ID" value="KAA8711568.1"/>
    <property type="molecule type" value="Genomic_DNA"/>
</dbReference>
<dbReference type="FunFam" id="3.40.1390.30:FF:000001">
    <property type="entry name" value="GTP cyclohydrolase 1 type 2"/>
    <property type="match status" value="1"/>
</dbReference>
<dbReference type="SUPFAM" id="SSF102705">
    <property type="entry name" value="NIF3 (NGG1p interacting factor 3)-like"/>
    <property type="match status" value="1"/>
</dbReference>
<dbReference type="NCBIfam" id="TIGR00486">
    <property type="entry name" value="YbgI_SA1388"/>
    <property type="match status" value="1"/>
</dbReference>